<dbReference type="EC" id="5.3.1.9" evidence="7"/>
<evidence type="ECO:0000313" key="11">
    <source>
        <dbReference type="Proteomes" id="UP001300745"/>
    </source>
</evidence>
<dbReference type="PANTHER" id="PTHR11469">
    <property type="entry name" value="GLUCOSE-6-PHOSPHATE ISOMERASE"/>
    <property type="match status" value="1"/>
</dbReference>
<keyword evidence="7" id="KW-0963">Cytoplasm</keyword>
<evidence type="ECO:0000313" key="10">
    <source>
        <dbReference type="EMBL" id="MCX2937541.1"/>
    </source>
</evidence>
<keyword evidence="3 7" id="KW-0312">Gluconeogenesis</keyword>
<dbReference type="PRINTS" id="PR00662">
    <property type="entry name" value="G6PISOMERASE"/>
</dbReference>
<evidence type="ECO:0000256" key="8">
    <source>
        <dbReference type="RuleBase" id="RU000612"/>
    </source>
</evidence>
<comment type="function">
    <text evidence="7">Catalyzes the reversible isomerization of glucose-6-phosphate to fructose-6-phosphate.</text>
</comment>
<organism evidence="10 11">
    <name type="scientific">Mycobacterium pinniadriaticum</name>
    <dbReference type="NCBI Taxonomy" id="2994102"/>
    <lineage>
        <taxon>Bacteria</taxon>
        <taxon>Bacillati</taxon>
        <taxon>Actinomycetota</taxon>
        <taxon>Actinomycetes</taxon>
        <taxon>Mycobacteriales</taxon>
        <taxon>Mycobacteriaceae</taxon>
        <taxon>Mycobacterium</taxon>
    </lineage>
</organism>
<evidence type="ECO:0000256" key="9">
    <source>
        <dbReference type="SAM" id="MobiDB-lite"/>
    </source>
</evidence>
<dbReference type="SUPFAM" id="SSF53697">
    <property type="entry name" value="SIS domain"/>
    <property type="match status" value="1"/>
</dbReference>
<dbReference type="Proteomes" id="UP001300745">
    <property type="component" value="Unassembled WGS sequence"/>
</dbReference>
<name>A0ABT3SDG4_9MYCO</name>
<comment type="subcellular location">
    <subcellularLocation>
        <location evidence="7">Cytoplasm</location>
    </subcellularLocation>
</comment>
<comment type="pathway">
    <text evidence="7">Carbohydrate biosynthesis; gluconeogenesis.</text>
</comment>
<feature type="active site" description="Proton donor" evidence="7">
    <location>
        <position position="353"/>
    </location>
</feature>
<dbReference type="PROSITE" id="PS00174">
    <property type="entry name" value="P_GLUCOSE_ISOMERASE_2"/>
    <property type="match status" value="1"/>
</dbReference>
<accession>A0ABT3SDG4</accession>
<feature type="compositionally biased region" description="Polar residues" evidence="9">
    <location>
        <begin position="522"/>
        <end position="532"/>
    </location>
</feature>
<dbReference type="PROSITE" id="PS00765">
    <property type="entry name" value="P_GLUCOSE_ISOMERASE_1"/>
    <property type="match status" value="1"/>
</dbReference>
<dbReference type="EMBL" id="JAPJDO010000009">
    <property type="protein sequence ID" value="MCX2937541.1"/>
    <property type="molecule type" value="Genomic_DNA"/>
</dbReference>
<dbReference type="PROSITE" id="PS51463">
    <property type="entry name" value="P_GLUCOSE_ISOMERASE_3"/>
    <property type="match status" value="1"/>
</dbReference>
<dbReference type="CDD" id="cd05015">
    <property type="entry name" value="SIS_PGI_1"/>
    <property type="match status" value="1"/>
</dbReference>
<feature type="compositionally biased region" description="Basic and acidic residues" evidence="9">
    <location>
        <begin position="536"/>
        <end position="549"/>
    </location>
</feature>
<evidence type="ECO:0000256" key="3">
    <source>
        <dbReference type="ARBA" id="ARBA00022432"/>
    </source>
</evidence>
<dbReference type="Gene3D" id="1.10.1390.10">
    <property type="match status" value="1"/>
</dbReference>
<comment type="caution">
    <text evidence="10">The sequence shown here is derived from an EMBL/GenBank/DDBJ whole genome shotgun (WGS) entry which is preliminary data.</text>
</comment>
<keyword evidence="4 7" id="KW-0324">Glycolysis</keyword>
<comment type="catalytic activity">
    <reaction evidence="6 7 8">
        <text>alpha-D-glucose 6-phosphate = beta-D-fructose 6-phosphate</text>
        <dbReference type="Rhea" id="RHEA:11816"/>
        <dbReference type="ChEBI" id="CHEBI:57634"/>
        <dbReference type="ChEBI" id="CHEBI:58225"/>
        <dbReference type="EC" id="5.3.1.9"/>
    </reaction>
</comment>
<proteinExistence type="inferred from homology"/>
<evidence type="ECO:0000256" key="6">
    <source>
        <dbReference type="ARBA" id="ARBA00029321"/>
    </source>
</evidence>
<dbReference type="HAMAP" id="MF_00473">
    <property type="entry name" value="G6P_isomerase"/>
    <property type="match status" value="1"/>
</dbReference>
<keyword evidence="11" id="KW-1185">Reference proteome</keyword>
<dbReference type="InterPro" id="IPR046348">
    <property type="entry name" value="SIS_dom_sf"/>
</dbReference>
<feature type="region of interest" description="Disordered" evidence="9">
    <location>
        <begin position="521"/>
        <end position="549"/>
    </location>
</feature>
<keyword evidence="5 7" id="KW-0413">Isomerase</keyword>
<dbReference type="CDD" id="cd05016">
    <property type="entry name" value="SIS_PGI_2"/>
    <property type="match status" value="1"/>
</dbReference>
<dbReference type="InterPro" id="IPR035476">
    <property type="entry name" value="SIS_PGI_1"/>
</dbReference>
<dbReference type="Pfam" id="PF00342">
    <property type="entry name" value="PGI"/>
    <property type="match status" value="1"/>
</dbReference>
<dbReference type="InterPro" id="IPR023096">
    <property type="entry name" value="G6P_Isomerase_C"/>
</dbReference>
<comment type="pathway">
    <text evidence="1 7 8">Carbohydrate degradation; glycolysis; D-glyceraldehyde 3-phosphate and glycerone phosphate from D-glucose: step 2/4.</text>
</comment>
<sequence>MTGDISATPEWNALRRHHDQIAGKHLREFFAQDPDRGRELTLTVGDLYIDYSKHRITRETLTLLVDLARAAHLEERRDAMLSGEHINTSEDRAVLHTALRLPRDAELVVDGQNVVADVHQVLDAMGDFTDRLRGGDWLGATGERIKTVVNIGIGGSDLGPVMVYQALRHYADAGISARFVSNVDPADLVAKLDGLDPATTLFIIASKTFSTLETLTNATAARRWLVDALGDAAVSKHFVAVSTNSKLVDSFGINTANMFGFWDWVGGRYSVDSAIGLSVMAVIGRESFADFLSGFHTVDRHFATAPLESNAPALLGLIGLWYSDFFGAETRAVLPYSNDLSRFAAYLQQLTMESNGKSVKADGSPVTTPTGEIFWGEPGTNGQHAFYQLLHQGTRLVPADFIGFSQPTDDLPTADGSGSMHDLLMSNFFAQTQVLAFGKTAAEIAAEGTPANVVPHKVMPGNRPSTSILADRLTPSVVGQLIALYEHQVFTEGVIWGIDSFDQWGVELGKTQAKALLGVITSDGSPPKQTDSSTDELVRRYRVERGRAR</sequence>
<evidence type="ECO:0000256" key="1">
    <source>
        <dbReference type="ARBA" id="ARBA00004926"/>
    </source>
</evidence>
<gene>
    <name evidence="7 10" type="primary">pgi</name>
    <name evidence="10" type="ORF">ORI27_12595</name>
</gene>
<evidence type="ECO:0000256" key="7">
    <source>
        <dbReference type="HAMAP-Rule" id="MF_00473"/>
    </source>
</evidence>
<evidence type="ECO:0000256" key="4">
    <source>
        <dbReference type="ARBA" id="ARBA00023152"/>
    </source>
</evidence>
<protein>
    <recommendedName>
        <fullName evidence="7">Glucose-6-phosphate isomerase</fullName>
        <shortName evidence="7">GPI</shortName>
        <ecNumber evidence="7">5.3.1.9</ecNumber>
    </recommendedName>
    <alternativeName>
        <fullName evidence="7">Phosphoglucose isomerase</fullName>
        <shortName evidence="7">PGI</shortName>
    </alternativeName>
    <alternativeName>
        <fullName evidence="7">Phosphohexose isomerase</fullName>
        <shortName evidence="7">PHI</shortName>
    </alternativeName>
</protein>
<feature type="active site" evidence="7">
    <location>
        <position position="384"/>
    </location>
</feature>
<dbReference type="NCBIfam" id="NF001211">
    <property type="entry name" value="PRK00179.1"/>
    <property type="match status" value="1"/>
</dbReference>
<comment type="similarity">
    <text evidence="2 7 8">Belongs to the GPI family.</text>
</comment>
<dbReference type="GO" id="GO:0004347">
    <property type="term" value="F:glucose-6-phosphate isomerase activity"/>
    <property type="evidence" value="ECO:0007669"/>
    <property type="project" value="UniProtKB-EC"/>
</dbReference>
<dbReference type="InterPro" id="IPR018189">
    <property type="entry name" value="Phosphoglucose_isomerase_CS"/>
</dbReference>
<dbReference type="Gene3D" id="3.40.50.10490">
    <property type="entry name" value="Glucose-6-phosphate isomerase like protein, domain 1"/>
    <property type="match status" value="2"/>
</dbReference>
<feature type="active site" evidence="7">
    <location>
        <position position="510"/>
    </location>
</feature>
<dbReference type="InterPro" id="IPR001672">
    <property type="entry name" value="G6P_Isomerase"/>
</dbReference>
<dbReference type="RefSeq" id="WP_265997289.1">
    <property type="nucleotide sequence ID" value="NZ_JAPJDN010000009.1"/>
</dbReference>
<evidence type="ECO:0000256" key="5">
    <source>
        <dbReference type="ARBA" id="ARBA00023235"/>
    </source>
</evidence>
<evidence type="ECO:0000256" key="2">
    <source>
        <dbReference type="ARBA" id="ARBA00006604"/>
    </source>
</evidence>
<dbReference type="InterPro" id="IPR035482">
    <property type="entry name" value="SIS_PGI_2"/>
</dbReference>
<reference evidence="10 11" key="1">
    <citation type="submission" date="2022-11" db="EMBL/GenBank/DDBJ databases">
        <title>Mycobacterium sp. nov.</title>
        <authorList>
            <person name="Papic B."/>
            <person name="Spicic S."/>
            <person name="Duvnjak S."/>
        </authorList>
    </citation>
    <scope>NUCLEOTIDE SEQUENCE [LARGE SCALE GENOMIC DNA]</scope>
    <source>
        <strain evidence="10 11">CVI_P4</strain>
    </source>
</reference>
<dbReference type="PANTHER" id="PTHR11469:SF1">
    <property type="entry name" value="GLUCOSE-6-PHOSPHATE ISOMERASE"/>
    <property type="match status" value="1"/>
</dbReference>